<protein>
    <recommendedName>
        <fullName evidence="1">DUF7693 domain-containing protein</fullName>
    </recommendedName>
</protein>
<reference evidence="2 3" key="1">
    <citation type="submission" date="2022-02" db="EMBL/GenBank/DDBJ databases">
        <title>Comparative genomics of the first Antarctic Pseudomonas spp. capable of biotransforming 2,4,6-Trinitrotoluene.</title>
        <authorList>
            <person name="Cabrera M.A."/>
            <person name="Marquez S.L."/>
            <person name="Perez-Donoso J.M."/>
        </authorList>
    </citation>
    <scope>NUCLEOTIDE SEQUENCE [LARGE SCALE GENOMIC DNA]</scope>
    <source>
        <strain evidence="2 3">TNT19</strain>
    </source>
</reference>
<feature type="domain" description="DUF7693" evidence="1">
    <location>
        <begin position="2"/>
        <end position="96"/>
    </location>
</feature>
<evidence type="ECO:0000259" key="1">
    <source>
        <dbReference type="Pfam" id="PF24745"/>
    </source>
</evidence>
<organism evidence="2 3">
    <name type="scientific">Pseudomonas violetae</name>
    <dbReference type="NCBI Taxonomy" id="2915813"/>
    <lineage>
        <taxon>Bacteria</taxon>
        <taxon>Pseudomonadati</taxon>
        <taxon>Pseudomonadota</taxon>
        <taxon>Gammaproteobacteria</taxon>
        <taxon>Pseudomonadales</taxon>
        <taxon>Pseudomonadaceae</taxon>
        <taxon>Pseudomonas</taxon>
    </lineage>
</organism>
<dbReference type="RefSeq" id="WP_247291995.1">
    <property type="nucleotide sequence ID" value="NZ_JAKNRW010000012.1"/>
</dbReference>
<keyword evidence="3" id="KW-1185">Reference proteome</keyword>
<name>A0ABT0F210_9PSED</name>
<evidence type="ECO:0000313" key="3">
    <source>
        <dbReference type="Proteomes" id="UP001299876"/>
    </source>
</evidence>
<gene>
    <name evidence="2" type="ORF">L9059_16160</name>
</gene>
<sequence length="98" mass="11436">MLTAQEVYQVLRDFAMASRPMQRVTNEHWNGIYYGLMTVDVEGWMVTLFIDCGDLDYCDSCLSPDGRRYDFNAKDTFDTVGLLSHDEHCQLEEMLRQI</sequence>
<dbReference type="EMBL" id="JAKNRW010000012">
    <property type="protein sequence ID" value="MCK1791697.1"/>
    <property type="molecule type" value="Genomic_DNA"/>
</dbReference>
<dbReference type="InterPro" id="IPR056110">
    <property type="entry name" value="DUF7693"/>
</dbReference>
<accession>A0ABT0F210</accession>
<comment type="caution">
    <text evidence="2">The sequence shown here is derived from an EMBL/GenBank/DDBJ whole genome shotgun (WGS) entry which is preliminary data.</text>
</comment>
<proteinExistence type="predicted"/>
<dbReference type="Pfam" id="PF24745">
    <property type="entry name" value="DUF7693"/>
    <property type="match status" value="1"/>
</dbReference>
<dbReference type="Proteomes" id="UP001299876">
    <property type="component" value="Unassembled WGS sequence"/>
</dbReference>
<evidence type="ECO:0000313" key="2">
    <source>
        <dbReference type="EMBL" id="MCK1791697.1"/>
    </source>
</evidence>